<dbReference type="Proteomes" id="UP000317593">
    <property type="component" value="Unassembled WGS sequence"/>
</dbReference>
<dbReference type="GO" id="GO:0015977">
    <property type="term" value="P:carbon fixation"/>
    <property type="evidence" value="ECO:0007669"/>
    <property type="project" value="InterPro"/>
</dbReference>
<dbReference type="GO" id="GO:0016984">
    <property type="term" value="F:ribulose-bisphosphate carboxylase activity"/>
    <property type="evidence" value="ECO:0007669"/>
    <property type="project" value="InterPro"/>
</dbReference>
<evidence type="ECO:0000259" key="1">
    <source>
        <dbReference type="Pfam" id="PF00016"/>
    </source>
</evidence>
<dbReference type="AlphaFoldDB" id="A0A521DYB1"/>
<dbReference type="SFLD" id="SFLDG00301">
    <property type="entry name" value="RuBisCO-like_proteins"/>
    <property type="match status" value="1"/>
</dbReference>
<dbReference type="InterPro" id="IPR000685">
    <property type="entry name" value="RuBisCO_lsu_C"/>
</dbReference>
<dbReference type="SUPFAM" id="SSF51649">
    <property type="entry name" value="RuBisCo, C-terminal domain"/>
    <property type="match status" value="1"/>
</dbReference>
<dbReference type="Pfam" id="PF00016">
    <property type="entry name" value="RuBisCO_large"/>
    <property type="match status" value="1"/>
</dbReference>
<accession>A0A521DYB1</accession>
<sequence>MSIFTVTYQLALADGEELDKKIRNLCLEQSVELPEKVLSKAIAEKIVGRVRQTIKRSDAVYEAVIAWPLDNAGTEIAQFLNLLYGNISLKPGIKILSADWSSLADTLFVGPRFGIDGIRDRFHIFDRALSATALKPMGSSVSDLADLAFRFAVGGIDLIKDDHGIANQNYAPFVKRVEACVKAMDRAARQTGQRSRYFSNITADAGEVEYRYRKAYELGADGVMICPHITGLPVLHRLARLDIDLPIIAHPAFAGPLTMDESRGFTPDFLYGQLWRALGADFVIYPNAGGRFSYNLSECMAVNESARQPYSPFKTSFPMPGGGIKIENIGRWTRAYGKDSCLLVGSSLYEYPGGIEAAARQFTTQLKEINYES</sequence>
<dbReference type="PANTHER" id="PTHR42704:SF17">
    <property type="entry name" value="RIBULOSE BISPHOSPHATE CARBOXYLASE LARGE CHAIN"/>
    <property type="match status" value="1"/>
</dbReference>
<feature type="domain" description="Ribulose bisphosphate carboxylase large subunit C-terminal" evidence="1">
    <location>
        <begin position="114"/>
        <end position="360"/>
    </location>
</feature>
<reference evidence="2 3" key="1">
    <citation type="submission" date="2017-05" db="EMBL/GenBank/DDBJ databases">
        <authorList>
            <person name="Varghese N."/>
            <person name="Submissions S."/>
        </authorList>
    </citation>
    <scope>NUCLEOTIDE SEQUENCE [LARGE SCALE GENOMIC DNA]</scope>
    <source>
        <strain evidence="2 3">DSM 21194</strain>
    </source>
</reference>
<dbReference type="RefSeq" id="WP_142715103.1">
    <property type="nucleotide sequence ID" value="NZ_FXTH01000012.1"/>
</dbReference>
<dbReference type="SFLD" id="SFLDS00014">
    <property type="entry name" value="RuBisCO"/>
    <property type="match status" value="1"/>
</dbReference>
<name>A0A521DYB1_9BACT</name>
<evidence type="ECO:0000313" key="2">
    <source>
        <dbReference type="EMBL" id="SMO76703.1"/>
    </source>
</evidence>
<dbReference type="OrthoDB" id="9770811at2"/>
<dbReference type="SUPFAM" id="SSF54966">
    <property type="entry name" value="RuBisCO, large subunit, small (N-terminal) domain"/>
    <property type="match status" value="1"/>
</dbReference>
<gene>
    <name evidence="2" type="ORF">SAMN06265218_11262</name>
</gene>
<dbReference type="InterPro" id="IPR036422">
    <property type="entry name" value="RuBisCO_lsu_N_sf"/>
</dbReference>
<dbReference type="InterPro" id="IPR033966">
    <property type="entry name" value="RuBisCO"/>
</dbReference>
<evidence type="ECO:0000313" key="3">
    <source>
        <dbReference type="Proteomes" id="UP000317593"/>
    </source>
</evidence>
<keyword evidence="3" id="KW-1185">Reference proteome</keyword>
<dbReference type="EMBL" id="FXTH01000012">
    <property type="protein sequence ID" value="SMO76703.1"/>
    <property type="molecule type" value="Genomic_DNA"/>
</dbReference>
<dbReference type="InterPro" id="IPR036376">
    <property type="entry name" value="RuBisCO_lsu_C_sf"/>
</dbReference>
<proteinExistence type="predicted"/>
<dbReference type="Gene3D" id="3.30.70.150">
    <property type="entry name" value="RuBisCO large subunit, N-terminal domain"/>
    <property type="match status" value="1"/>
</dbReference>
<dbReference type="PANTHER" id="PTHR42704">
    <property type="entry name" value="RIBULOSE BISPHOSPHATE CARBOXYLASE"/>
    <property type="match status" value="1"/>
</dbReference>
<protein>
    <submittedName>
        <fullName evidence="2">Ribulose 1,5-bisphosphate carboxylase large subunit</fullName>
    </submittedName>
</protein>
<organism evidence="2 3">
    <name type="scientific">Fodinibius sediminis</name>
    <dbReference type="NCBI Taxonomy" id="1214077"/>
    <lineage>
        <taxon>Bacteria</taxon>
        <taxon>Pseudomonadati</taxon>
        <taxon>Balneolota</taxon>
        <taxon>Balneolia</taxon>
        <taxon>Balneolales</taxon>
        <taxon>Balneolaceae</taxon>
        <taxon>Fodinibius</taxon>
    </lineage>
</organism>
<dbReference type="Gene3D" id="3.20.20.110">
    <property type="entry name" value="Ribulose bisphosphate carboxylase, large subunit, C-terminal domain"/>
    <property type="match status" value="1"/>
</dbReference>
<dbReference type="GO" id="GO:0000287">
    <property type="term" value="F:magnesium ion binding"/>
    <property type="evidence" value="ECO:0007669"/>
    <property type="project" value="InterPro"/>
</dbReference>